<keyword evidence="2" id="KW-1185">Reference proteome</keyword>
<sequence>MPEFLNKDQKSFTTEQANLSRRVTMCRWSVESANGRLKNKYQFCDNVVPLLYPSIVNSLFLISCALINRFSPVLLTETLHHKRLVDEVQAANELKQKVEDFELDNRRDWDKIPAVDLEGFTQLTMDNLYEITCGVYQTISATKSRNEKVCAMHNGVIRERGGKRARRAGENVLWKRTHGGIFAKNQFLCEQCTSKVRTFCNRTGFFHVKKDFTDKAEGNECVQNDVVDDSGFSSASGSEEKHSSEELPLTPTEYMTFVYLIPRIKIKPNNQHCRYNALEEMELNFYAKHINKCIAENRERRMKIRDEQYMKRRVVSFTSKSDMVLLLAT</sequence>
<organism evidence="1 2">
    <name type="scientific">Orchesella dallaii</name>
    <dbReference type="NCBI Taxonomy" id="48710"/>
    <lineage>
        <taxon>Eukaryota</taxon>
        <taxon>Metazoa</taxon>
        <taxon>Ecdysozoa</taxon>
        <taxon>Arthropoda</taxon>
        <taxon>Hexapoda</taxon>
        <taxon>Collembola</taxon>
        <taxon>Entomobryomorpha</taxon>
        <taxon>Entomobryoidea</taxon>
        <taxon>Orchesellidae</taxon>
        <taxon>Orchesellinae</taxon>
        <taxon>Orchesella</taxon>
    </lineage>
</organism>
<name>A0ABP1RRQ4_9HEXA</name>
<dbReference type="Proteomes" id="UP001642540">
    <property type="component" value="Unassembled WGS sequence"/>
</dbReference>
<gene>
    <name evidence="1" type="ORF">ODALV1_LOCUS25235</name>
</gene>
<evidence type="ECO:0000313" key="2">
    <source>
        <dbReference type="Proteomes" id="UP001642540"/>
    </source>
</evidence>
<evidence type="ECO:0008006" key="3">
    <source>
        <dbReference type="Google" id="ProtNLM"/>
    </source>
</evidence>
<evidence type="ECO:0000313" key="1">
    <source>
        <dbReference type="EMBL" id="CAL8133812.1"/>
    </source>
</evidence>
<reference evidence="1 2" key="1">
    <citation type="submission" date="2024-08" db="EMBL/GenBank/DDBJ databases">
        <authorList>
            <person name="Cucini C."/>
            <person name="Frati F."/>
        </authorList>
    </citation>
    <scope>NUCLEOTIDE SEQUENCE [LARGE SCALE GENOMIC DNA]</scope>
</reference>
<proteinExistence type="predicted"/>
<protein>
    <recommendedName>
        <fullName evidence="3">DDE Tnp4 domain-containing protein</fullName>
    </recommendedName>
</protein>
<comment type="caution">
    <text evidence="1">The sequence shown here is derived from an EMBL/GenBank/DDBJ whole genome shotgun (WGS) entry which is preliminary data.</text>
</comment>
<accession>A0ABP1RRQ4</accession>
<dbReference type="EMBL" id="CAXLJM020000102">
    <property type="protein sequence ID" value="CAL8133812.1"/>
    <property type="molecule type" value="Genomic_DNA"/>
</dbReference>